<name>A0ABU1TZW3_9BACL</name>
<evidence type="ECO:0000256" key="4">
    <source>
        <dbReference type="ARBA" id="ARBA00022692"/>
    </source>
</evidence>
<feature type="transmembrane region" description="Helical" evidence="7">
    <location>
        <begin position="113"/>
        <end position="133"/>
    </location>
</feature>
<protein>
    <submittedName>
        <fullName evidence="9">Competence protein ComGB</fullName>
    </submittedName>
</protein>
<gene>
    <name evidence="9" type="ORF">J2X07_001695</name>
</gene>
<evidence type="ECO:0000313" key="10">
    <source>
        <dbReference type="Proteomes" id="UP001258181"/>
    </source>
</evidence>
<keyword evidence="3" id="KW-1003">Cell membrane</keyword>
<dbReference type="Gene3D" id="1.20.81.30">
    <property type="entry name" value="Type II secretion system (T2SS), domain F"/>
    <property type="match status" value="2"/>
</dbReference>
<keyword evidence="5 7" id="KW-1133">Transmembrane helix</keyword>
<reference evidence="9 10" key="1">
    <citation type="submission" date="2023-07" db="EMBL/GenBank/DDBJ databases">
        <title>Sorghum-associated microbial communities from plants grown in Nebraska, USA.</title>
        <authorList>
            <person name="Schachtman D."/>
        </authorList>
    </citation>
    <scope>NUCLEOTIDE SEQUENCE [LARGE SCALE GENOMIC DNA]</scope>
    <source>
        <strain evidence="9 10">BE211</strain>
    </source>
</reference>
<evidence type="ECO:0000256" key="7">
    <source>
        <dbReference type="SAM" id="Phobius"/>
    </source>
</evidence>
<proteinExistence type="inferred from homology"/>
<evidence type="ECO:0000256" key="3">
    <source>
        <dbReference type="ARBA" id="ARBA00022475"/>
    </source>
</evidence>
<dbReference type="Proteomes" id="UP001258181">
    <property type="component" value="Unassembled WGS sequence"/>
</dbReference>
<feature type="domain" description="Type II secretion system protein GspF" evidence="8">
    <location>
        <begin position="216"/>
        <end position="335"/>
    </location>
</feature>
<dbReference type="NCBIfam" id="NF041012">
    <property type="entry name" value="T4P_ComGB"/>
    <property type="match status" value="1"/>
</dbReference>
<feature type="transmembrane region" description="Helical" evidence="7">
    <location>
        <begin position="153"/>
        <end position="182"/>
    </location>
</feature>
<dbReference type="InterPro" id="IPR003004">
    <property type="entry name" value="GspF/PilC"/>
</dbReference>
<dbReference type="EMBL" id="JAVDWA010000002">
    <property type="protein sequence ID" value="MDR7072718.1"/>
    <property type="molecule type" value="Genomic_DNA"/>
</dbReference>
<accession>A0ABU1TZW3</accession>
<dbReference type="InterPro" id="IPR042094">
    <property type="entry name" value="T2SS_GspF_sf"/>
</dbReference>
<evidence type="ECO:0000256" key="6">
    <source>
        <dbReference type="ARBA" id="ARBA00023136"/>
    </source>
</evidence>
<comment type="subcellular location">
    <subcellularLocation>
        <location evidence="1">Cell membrane</location>
        <topology evidence="1">Multi-pass membrane protein</topology>
    </subcellularLocation>
</comment>
<evidence type="ECO:0000256" key="2">
    <source>
        <dbReference type="ARBA" id="ARBA00005745"/>
    </source>
</evidence>
<dbReference type="InterPro" id="IPR018076">
    <property type="entry name" value="T2SS_GspF_dom"/>
</dbReference>
<evidence type="ECO:0000313" key="9">
    <source>
        <dbReference type="EMBL" id="MDR7072718.1"/>
    </source>
</evidence>
<evidence type="ECO:0000259" key="8">
    <source>
        <dbReference type="Pfam" id="PF00482"/>
    </source>
</evidence>
<dbReference type="PANTHER" id="PTHR30012:SF0">
    <property type="entry name" value="TYPE II SECRETION SYSTEM PROTEIN F-RELATED"/>
    <property type="match status" value="1"/>
</dbReference>
<feature type="transmembrane region" description="Helical" evidence="7">
    <location>
        <begin position="316"/>
        <end position="337"/>
    </location>
</feature>
<comment type="caution">
    <text evidence="9">The sequence shown here is derived from an EMBL/GenBank/DDBJ whole genome shotgun (WGS) entry which is preliminary data.</text>
</comment>
<keyword evidence="4 7" id="KW-0812">Transmembrane</keyword>
<keyword evidence="6 7" id="KW-0472">Membrane</keyword>
<organism evidence="9 10">
    <name type="scientific">Fictibacillus barbaricus</name>
    <dbReference type="NCBI Taxonomy" id="182136"/>
    <lineage>
        <taxon>Bacteria</taxon>
        <taxon>Bacillati</taxon>
        <taxon>Bacillota</taxon>
        <taxon>Bacilli</taxon>
        <taxon>Bacillales</taxon>
        <taxon>Fictibacillaceae</taxon>
        <taxon>Fictibacillus</taxon>
    </lineage>
</organism>
<comment type="similarity">
    <text evidence="2">Belongs to the GSP F family.</text>
</comment>
<sequence length="343" mass="39401">MIIKKWRRASQGAFLYKLGQLLDQGYSLNKSTELLRPQLRKKEKYFLDHALDSLDDGQLLIEFFSKLDLPKEVLSSIGINSANGNIAESLMENGIFMKKKAEWLERLNKTIRYPLFLIFLTVWIGFLFYHFLFPQFLLLFSSLEIKTPVFTSIMIYLLTFIPKIVFLFLAFLIFCGIAVTVFKNRIKPSSRMVILTSIPIIKSYLKLLNTHYLCVNFGSMLNSGLSVTDALIVMEKQMQIEFLKEESIRIQKGLINGKSLPDLLKDKPFYVQELAGIIHFGQVHGKLGSDLLQYGEWLFKALEDKLLNAMQKIQPLLFGLIGGFVLLLFASMLLPMFNLMEAL</sequence>
<dbReference type="Pfam" id="PF00482">
    <property type="entry name" value="T2SSF"/>
    <property type="match status" value="1"/>
</dbReference>
<dbReference type="PANTHER" id="PTHR30012">
    <property type="entry name" value="GENERAL SECRETION PATHWAY PROTEIN"/>
    <property type="match status" value="1"/>
</dbReference>
<dbReference type="InterPro" id="IPR047692">
    <property type="entry name" value="T4P_ComGB"/>
</dbReference>
<evidence type="ECO:0000256" key="1">
    <source>
        <dbReference type="ARBA" id="ARBA00004651"/>
    </source>
</evidence>
<keyword evidence="10" id="KW-1185">Reference proteome</keyword>
<evidence type="ECO:0000256" key="5">
    <source>
        <dbReference type="ARBA" id="ARBA00022989"/>
    </source>
</evidence>
<dbReference type="RefSeq" id="WP_310258006.1">
    <property type="nucleotide sequence ID" value="NZ_JAVDWA010000002.1"/>
</dbReference>